<organism evidence="10 11">
    <name type="scientific">Nocardioides zhouii</name>
    <dbReference type="NCBI Taxonomy" id="1168729"/>
    <lineage>
        <taxon>Bacteria</taxon>
        <taxon>Bacillati</taxon>
        <taxon>Actinomycetota</taxon>
        <taxon>Actinomycetes</taxon>
        <taxon>Propionibacteriales</taxon>
        <taxon>Nocardioidaceae</taxon>
        <taxon>Nocardioides</taxon>
    </lineage>
</organism>
<feature type="transmembrane region" description="Helical" evidence="9">
    <location>
        <begin position="258"/>
        <end position="288"/>
    </location>
</feature>
<dbReference type="OrthoDB" id="9784366at2"/>
<gene>
    <name evidence="10" type="ORF">EUA94_13620</name>
</gene>
<keyword evidence="3" id="KW-0813">Transport</keyword>
<dbReference type="Proteomes" id="UP000291101">
    <property type="component" value="Unassembled WGS sequence"/>
</dbReference>
<name>A0A4Q2SUJ5_9ACTN</name>
<evidence type="ECO:0000256" key="6">
    <source>
        <dbReference type="ARBA" id="ARBA00022989"/>
    </source>
</evidence>
<keyword evidence="11" id="KW-1185">Reference proteome</keyword>
<dbReference type="GO" id="GO:0005886">
    <property type="term" value="C:plasma membrane"/>
    <property type="evidence" value="ECO:0007669"/>
    <property type="project" value="UniProtKB-SubCell"/>
</dbReference>
<keyword evidence="6 9" id="KW-1133">Transmembrane helix</keyword>
<keyword evidence="7 9" id="KW-0472">Membrane</keyword>
<feature type="compositionally biased region" description="Basic and acidic residues" evidence="8">
    <location>
        <begin position="404"/>
        <end position="416"/>
    </location>
</feature>
<evidence type="ECO:0000256" key="9">
    <source>
        <dbReference type="SAM" id="Phobius"/>
    </source>
</evidence>
<proteinExistence type="inferred from homology"/>
<reference evidence="10 11" key="1">
    <citation type="submission" date="2019-01" db="EMBL/GenBank/DDBJ databases">
        <title>Novel species of Nocardioides.</title>
        <authorList>
            <person name="Liu Q."/>
            <person name="X Y.-H."/>
        </authorList>
    </citation>
    <scope>NUCLEOTIDE SEQUENCE [LARGE SCALE GENOMIC DNA]</scope>
    <source>
        <strain evidence="10 11">HLT2-9</strain>
    </source>
</reference>
<accession>A0A4Q2SUJ5</accession>
<feature type="transmembrane region" description="Helical" evidence="9">
    <location>
        <begin position="53"/>
        <end position="75"/>
    </location>
</feature>
<feature type="transmembrane region" description="Helical" evidence="9">
    <location>
        <begin position="87"/>
        <end position="108"/>
    </location>
</feature>
<evidence type="ECO:0000256" key="4">
    <source>
        <dbReference type="ARBA" id="ARBA00022475"/>
    </source>
</evidence>
<dbReference type="InterPro" id="IPR002549">
    <property type="entry name" value="AI-2E-like"/>
</dbReference>
<feature type="transmembrane region" description="Helical" evidence="9">
    <location>
        <begin position="25"/>
        <end position="47"/>
    </location>
</feature>
<protein>
    <submittedName>
        <fullName evidence="10">AI-2E family transporter</fullName>
    </submittedName>
</protein>
<comment type="similarity">
    <text evidence="2">Belongs to the autoinducer-2 exporter (AI-2E) (TC 2.A.86) family.</text>
</comment>
<comment type="subcellular location">
    <subcellularLocation>
        <location evidence="1">Cell membrane</location>
        <topology evidence="1">Multi-pass membrane protein</topology>
    </subcellularLocation>
</comment>
<dbReference type="AlphaFoldDB" id="A0A4Q2SUJ5"/>
<dbReference type="PANTHER" id="PTHR21716:SF53">
    <property type="entry name" value="PERMEASE PERM-RELATED"/>
    <property type="match status" value="1"/>
</dbReference>
<sequence>MRAERRVEPAFTTGPSNFSRAQVPWGLDLAAAWSWRLIVIVVAMLGLLWTLRFFAVITLPLAISLLIAALAVPLVNLLRRIGMPRGPAAGIVMVLGIGTVALLLTFVGQQVAQGASDLADSVVAGLDQVREWLRTGPFHVSDSQLDAYIEGVQSAVTDSTGANGIVTRLTEVGTAVGHVVAGFFIVLFSTYFFMADGDRIWAWLVRIAPRAARERVDASGRVAWVSLTQFVRATVLVALADAIGIMLVAWFLGVPFVVAIGVLVFLGAFVPMIGATIAGMVAILVALVDQGPVTALLTLAGVIVVQQFEGHVLQPFLMGRFVSLHPLGVIVAIGCGVLVAGVAGALIAVPLAAAGNAVAQHLATYTDIGEDEPDNALDEDLAPDGSPPSSTPEDDGPLAGPDAPDEHDTEHEKERS</sequence>
<evidence type="ECO:0000256" key="7">
    <source>
        <dbReference type="ARBA" id="ARBA00023136"/>
    </source>
</evidence>
<feature type="region of interest" description="Disordered" evidence="8">
    <location>
        <begin position="369"/>
        <end position="416"/>
    </location>
</feature>
<feature type="transmembrane region" description="Helical" evidence="9">
    <location>
        <begin position="175"/>
        <end position="194"/>
    </location>
</feature>
<keyword evidence="4" id="KW-1003">Cell membrane</keyword>
<dbReference type="EMBL" id="SDWV01000013">
    <property type="protein sequence ID" value="RYC09645.1"/>
    <property type="molecule type" value="Genomic_DNA"/>
</dbReference>
<keyword evidence="5 9" id="KW-0812">Transmembrane</keyword>
<feature type="transmembrane region" description="Helical" evidence="9">
    <location>
        <begin position="230"/>
        <end position="252"/>
    </location>
</feature>
<evidence type="ECO:0000313" key="11">
    <source>
        <dbReference type="Proteomes" id="UP000291101"/>
    </source>
</evidence>
<evidence type="ECO:0000256" key="5">
    <source>
        <dbReference type="ARBA" id="ARBA00022692"/>
    </source>
</evidence>
<evidence type="ECO:0000313" key="10">
    <source>
        <dbReference type="EMBL" id="RYC09645.1"/>
    </source>
</evidence>
<evidence type="ECO:0000256" key="1">
    <source>
        <dbReference type="ARBA" id="ARBA00004651"/>
    </source>
</evidence>
<dbReference type="PANTHER" id="PTHR21716">
    <property type="entry name" value="TRANSMEMBRANE PROTEIN"/>
    <property type="match status" value="1"/>
</dbReference>
<dbReference type="GO" id="GO:0055085">
    <property type="term" value="P:transmembrane transport"/>
    <property type="evidence" value="ECO:0007669"/>
    <property type="project" value="TreeGrafter"/>
</dbReference>
<evidence type="ECO:0000256" key="3">
    <source>
        <dbReference type="ARBA" id="ARBA00022448"/>
    </source>
</evidence>
<evidence type="ECO:0000256" key="8">
    <source>
        <dbReference type="SAM" id="MobiDB-lite"/>
    </source>
</evidence>
<feature type="compositionally biased region" description="Acidic residues" evidence="8">
    <location>
        <begin position="369"/>
        <end position="382"/>
    </location>
</feature>
<feature type="transmembrane region" description="Helical" evidence="9">
    <location>
        <begin position="329"/>
        <end position="353"/>
    </location>
</feature>
<dbReference type="Pfam" id="PF01594">
    <property type="entry name" value="AI-2E_transport"/>
    <property type="match status" value="1"/>
</dbReference>
<comment type="caution">
    <text evidence="10">The sequence shown here is derived from an EMBL/GenBank/DDBJ whole genome shotgun (WGS) entry which is preliminary data.</text>
</comment>
<evidence type="ECO:0000256" key="2">
    <source>
        <dbReference type="ARBA" id="ARBA00009773"/>
    </source>
</evidence>